<dbReference type="Gene3D" id="3.40.50.300">
    <property type="entry name" value="P-loop containing nucleotide triphosphate hydrolases"/>
    <property type="match status" value="2"/>
</dbReference>
<feature type="compositionally biased region" description="Basic and acidic residues" evidence="13">
    <location>
        <begin position="501"/>
        <end position="523"/>
    </location>
</feature>
<evidence type="ECO:0000256" key="7">
    <source>
        <dbReference type="ARBA" id="ARBA00022801"/>
    </source>
</evidence>
<keyword evidence="18" id="KW-1185">Reference proteome</keyword>
<evidence type="ECO:0000256" key="8">
    <source>
        <dbReference type="ARBA" id="ARBA00022806"/>
    </source>
</evidence>
<evidence type="ECO:0000256" key="12">
    <source>
        <dbReference type="RuleBase" id="RU000492"/>
    </source>
</evidence>
<keyword evidence="8 12" id="KW-0347">Helicase</keyword>
<dbReference type="InterPro" id="IPR001650">
    <property type="entry name" value="Helicase_C-like"/>
</dbReference>
<evidence type="ECO:0000256" key="10">
    <source>
        <dbReference type="ARBA" id="ARBA00023242"/>
    </source>
</evidence>
<dbReference type="PANTHER" id="PTHR47958">
    <property type="entry name" value="ATP-DEPENDENT RNA HELICASE DBP3"/>
    <property type="match status" value="1"/>
</dbReference>
<dbReference type="Proteomes" id="UP000054524">
    <property type="component" value="Unassembled WGS sequence"/>
</dbReference>
<dbReference type="Proteomes" id="UP000005622">
    <property type="component" value="Unassembled WGS sequence"/>
</dbReference>
<keyword evidence="7 12" id="KW-0378">Hydrolase</keyword>
<reference evidence="16" key="1">
    <citation type="submission" date="2011-03" db="EMBL/GenBank/DDBJ databases">
        <title>The Genome Sequence of Nematocida sp1 strain ERTm2.</title>
        <authorList>
            <consortium name="The Broad Institute Genome Sequencing Platform"/>
            <consortium name="The Broad Institute Genome Sequencing Center for Infectious Disease"/>
            <person name="Cuomo C."/>
            <person name="Troemel E."/>
            <person name="Young S.K."/>
            <person name="Zeng Q."/>
            <person name="Gargeya S."/>
            <person name="Fitzgerald M."/>
            <person name="Haas B."/>
            <person name="Abouelleil A."/>
            <person name="Alvarado L."/>
            <person name="Arachchi H.M."/>
            <person name="Berlin A."/>
            <person name="Brown A."/>
            <person name="Chapman S.B."/>
            <person name="Chen Z."/>
            <person name="Dunbar C."/>
            <person name="Freedman E."/>
            <person name="Gearin G."/>
            <person name="Gellesch M."/>
            <person name="Goldberg J."/>
            <person name="Griggs A."/>
            <person name="Gujja S."/>
            <person name="Heilman E.R."/>
            <person name="Heiman D."/>
            <person name="Howarth C."/>
            <person name="Larson L."/>
            <person name="Lui A."/>
            <person name="MacDonald P.J.P."/>
            <person name="Mehta T."/>
            <person name="Montmayeur A."/>
            <person name="Murphy C."/>
            <person name="Neiman D."/>
            <person name="Pearson M."/>
            <person name="Priest M."/>
            <person name="Roberts A."/>
            <person name="Saif S."/>
            <person name="Shea T."/>
            <person name="Shenoy N."/>
            <person name="Sisk P."/>
            <person name="Stolte C."/>
            <person name="Sykes S."/>
            <person name="White J."/>
            <person name="Yandava C."/>
            <person name="Wortman J."/>
            <person name="Nusbaum C."/>
            <person name="Birren B."/>
        </authorList>
    </citation>
    <scope>NUCLEOTIDE SEQUENCE</scope>
    <source>
        <strain evidence="16">ERTm2</strain>
    </source>
</reference>
<dbReference type="CDD" id="cd00268">
    <property type="entry name" value="DEADc"/>
    <property type="match status" value="1"/>
</dbReference>
<feature type="region of interest" description="Disordered" evidence="13">
    <location>
        <begin position="1"/>
        <end position="31"/>
    </location>
</feature>
<evidence type="ECO:0000256" key="9">
    <source>
        <dbReference type="ARBA" id="ARBA00022840"/>
    </source>
</evidence>
<evidence type="ECO:0000256" key="4">
    <source>
        <dbReference type="ARBA" id="ARBA00022517"/>
    </source>
</evidence>
<evidence type="ECO:0000256" key="6">
    <source>
        <dbReference type="ARBA" id="ARBA00022741"/>
    </source>
</evidence>
<comment type="subcellular location">
    <subcellularLocation>
        <location evidence="1">Nucleus</location>
        <location evidence="1">Nucleolus</location>
    </subcellularLocation>
</comment>
<evidence type="ECO:0000313" key="16">
    <source>
        <dbReference type="EMBL" id="EHY64444.1"/>
    </source>
</evidence>
<evidence type="ECO:0000259" key="15">
    <source>
        <dbReference type="PROSITE" id="PS51194"/>
    </source>
</evidence>
<feature type="compositionally biased region" description="Basic and acidic residues" evidence="13">
    <location>
        <begin position="14"/>
        <end position="31"/>
    </location>
</feature>
<dbReference type="GO" id="GO:0003724">
    <property type="term" value="F:RNA helicase activity"/>
    <property type="evidence" value="ECO:0007669"/>
    <property type="project" value="UniProtKB-EC"/>
</dbReference>
<dbReference type="AlphaFoldDB" id="H8ZG00"/>
<dbReference type="InterPro" id="IPR000629">
    <property type="entry name" value="RNA-helicase_DEAD-box_CS"/>
</dbReference>
<dbReference type="EMBL" id="JH604642">
    <property type="protein sequence ID" value="EHY64444.1"/>
    <property type="molecule type" value="Genomic_DNA"/>
</dbReference>
<evidence type="ECO:0000256" key="1">
    <source>
        <dbReference type="ARBA" id="ARBA00004604"/>
    </source>
</evidence>
<evidence type="ECO:0000256" key="5">
    <source>
        <dbReference type="ARBA" id="ARBA00022552"/>
    </source>
</evidence>
<evidence type="ECO:0000256" key="2">
    <source>
        <dbReference type="ARBA" id="ARBA00009334"/>
    </source>
</evidence>
<dbReference type="EC" id="3.6.4.13" evidence="3"/>
<comment type="similarity">
    <text evidence="2">Belongs to the DEAD box helicase family. DDX5/DBP2 subfamily.</text>
</comment>
<dbReference type="PROSITE" id="PS51192">
    <property type="entry name" value="HELICASE_ATP_BIND_1"/>
    <property type="match status" value="1"/>
</dbReference>
<dbReference type="CDD" id="cd18787">
    <property type="entry name" value="SF2_C_DEAD"/>
    <property type="match status" value="1"/>
</dbReference>
<name>H8ZG00_NEMA1</name>
<dbReference type="InterPro" id="IPR011545">
    <property type="entry name" value="DEAD/DEAH_box_helicase_dom"/>
</dbReference>
<dbReference type="InterPro" id="IPR014001">
    <property type="entry name" value="Helicase_ATP-bd"/>
</dbReference>
<evidence type="ECO:0000256" key="11">
    <source>
        <dbReference type="ARBA" id="ARBA00037449"/>
    </source>
</evidence>
<protein>
    <recommendedName>
        <fullName evidence="3">RNA helicase</fullName>
        <ecNumber evidence="3">3.6.4.13</ecNumber>
    </recommendedName>
</protein>
<dbReference type="SMART" id="SM00490">
    <property type="entry name" value="HELICc"/>
    <property type="match status" value="1"/>
</dbReference>
<feature type="domain" description="Helicase ATP-binding" evidence="14">
    <location>
        <begin position="70"/>
        <end position="264"/>
    </location>
</feature>
<keyword evidence="10" id="KW-0539">Nucleus</keyword>
<proteinExistence type="inferred from homology"/>
<evidence type="ECO:0000313" key="17">
    <source>
        <dbReference type="EMBL" id="KFG27471.1"/>
    </source>
</evidence>
<dbReference type="OrthoDB" id="196131at2759"/>
<dbReference type="SMART" id="SM00487">
    <property type="entry name" value="DEXDc"/>
    <property type="match status" value="1"/>
</dbReference>
<keyword evidence="4" id="KW-0690">Ribosome biogenesis</keyword>
<gene>
    <name evidence="16" type="ORF">NERG_02521</name>
    <name evidence="17" type="ORF">NESG_00550</name>
</gene>
<dbReference type="GO" id="GO:0003676">
    <property type="term" value="F:nucleic acid binding"/>
    <property type="evidence" value="ECO:0007669"/>
    <property type="project" value="InterPro"/>
</dbReference>
<dbReference type="EMBL" id="AKIJ01000001">
    <property type="protein sequence ID" value="KFG27471.1"/>
    <property type="molecule type" value="Genomic_DNA"/>
</dbReference>
<comment type="function">
    <text evidence="11">ATP-dependent RNA helicase required for 60S ribosomal subunit synthesis. Involved in efficient pre-rRNA processing, predominantly at site A3, which is necessary for the normal formation of 25S and 5.8S rRNAs.</text>
</comment>
<keyword evidence="6 12" id="KW-0547">Nucleotide-binding</keyword>
<sequence>MTETNNYIPPSMNRQKENFLESEENGVRTKTKDKVTPMSSFKGQLIASKILENMKENKITTPTLVQRYVMPLALHARDLLISAPTGMGKTISFLVPTLNFLYSTVGNFAKKTKSFSGERRFQRVKKPTLALILVPTRELAIQIYNDSVALMNGLPITCACAYGGVPKKEQIPSIINGVDLLIGTPGRIQDYLNYPGDLLNLSNIQVLIFDEADRMLDMGFEKQIRGILARLDRNQKRQTMMFSATFPPVVRKLAQEFFQQAPEEVHIGNGPIENIMQEIIQIEGHSKKHTERNERLMKILLEYGYTPSAAVEQKAFFAPRSPAALMQWGNKTKEPVKKKEKEKETSTQKIVIFVEKKEDCTTLSDYLHSRGILCTTLHGDKKQAEREFALSDFKDTMPILIATSVAARGLDVPGIVLVVNYMMPADVKEYIHRIGRTGRAGKTGRSITFFTWDDQPQAASLIEILQKANQEVPKFLQDMAQAKSSKGGRGGKSFSGGSFNKKKDDSGQHFTETQEIKRKEAPVLNEKIEIQKNLSWD</sequence>
<keyword evidence="9 12" id="KW-0067">ATP-binding</keyword>
<dbReference type="HOGENOM" id="CLU_003041_1_5_1"/>
<dbReference type="SUPFAM" id="SSF52540">
    <property type="entry name" value="P-loop containing nucleoside triphosphate hydrolases"/>
    <property type="match status" value="1"/>
</dbReference>
<reference evidence="17 18" key="3">
    <citation type="journal article" date="2014" name="Genome Announc.">
        <title>Genome Sequence of the Microsporidian Species Nematocida sp1 Strain ERTm6 (ATCC PRA-372).</title>
        <authorList>
            <person name="Bakowski M.A."/>
            <person name="Priest M."/>
            <person name="Young S."/>
            <person name="Cuomo C.A."/>
            <person name="Troemel E.R."/>
        </authorList>
    </citation>
    <scope>NUCLEOTIDE SEQUENCE [LARGE SCALE GENOMIC DNA]</scope>
    <source>
        <strain evidence="17 18">ERTm6</strain>
    </source>
</reference>
<dbReference type="Pfam" id="PF00271">
    <property type="entry name" value="Helicase_C"/>
    <property type="match status" value="1"/>
</dbReference>
<dbReference type="Pfam" id="PF00270">
    <property type="entry name" value="DEAD"/>
    <property type="match status" value="1"/>
</dbReference>
<reference evidence="17" key="2">
    <citation type="submission" date="2012-10" db="EMBL/GenBank/DDBJ databases">
        <authorList>
            <consortium name="The Broad Institute Genome Sequencing Platform"/>
            <consortium name="The Broad Institute Genome Sequencing Center for Infectious Disease"/>
            <person name="Cuomo C."/>
            <person name="Troemel E."/>
            <person name="Walker B."/>
            <person name="Young S.K."/>
            <person name="Zeng Q."/>
            <person name="Gargeya S."/>
            <person name="Fitzgerald M."/>
            <person name="Haas B."/>
            <person name="Abouelleil A."/>
            <person name="Alvarado L."/>
            <person name="Arachchi H.M."/>
            <person name="Berlin A.M."/>
            <person name="Chapman S.B."/>
            <person name="Goldberg J."/>
            <person name="Griggs A."/>
            <person name="Gujja S."/>
            <person name="Hansen M."/>
            <person name="Howarth C."/>
            <person name="Imamovic A."/>
            <person name="Larimer J."/>
            <person name="McCowan C."/>
            <person name="Murphy C."/>
            <person name="Neiman D."/>
            <person name="Pearson M."/>
            <person name="Priest M."/>
            <person name="Roberts A."/>
            <person name="Saif S."/>
            <person name="Shea T."/>
            <person name="Sisk P."/>
            <person name="Sykes S."/>
            <person name="Wortman J."/>
            <person name="Nusbaum C."/>
            <person name="Birren B."/>
        </authorList>
    </citation>
    <scope>NUCLEOTIDE SEQUENCE</scope>
    <source>
        <strain evidence="17">ERTm6</strain>
    </source>
</reference>
<keyword evidence="5" id="KW-0698">rRNA processing</keyword>
<evidence type="ECO:0000259" key="14">
    <source>
        <dbReference type="PROSITE" id="PS51192"/>
    </source>
</evidence>
<dbReference type="PROSITE" id="PS51194">
    <property type="entry name" value="HELICASE_CTER"/>
    <property type="match status" value="1"/>
</dbReference>
<feature type="domain" description="Helicase C-terminal" evidence="15">
    <location>
        <begin position="331"/>
        <end position="480"/>
    </location>
</feature>
<dbReference type="InterPro" id="IPR027417">
    <property type="entry name" value="P-loop_NTPase"/>
</dbReference>
<accession>H8ZG00</accession>
<feature type="region of interest" description="Disordered" evidence="13">
    <location>
        <begin position="481"/>
        <end position="523"/>
    </location>
</feature>
<evidence type="ECO:0000256" key="13">
    <source>
        <dbReference type="SAM" id="MobiDB-lite"/>
    </source>
</evidence>
<dbReference type="GO" id="GO:0016787">
    <property type="term" value="F:hydrolase activity"/>
    <property type="evidence" value="ECO:0007669"/>
    <property type="project" value="UniProtKB-KW"/>
</dbReference>
<dbReference type="InterPro" id="IPR044742">
    <property type="entry name" value="DEAD/DEAH_RhlB"/>
</dbReference>
<evidence type="ECO:0000313" key="18">
    <source>
        <dbReference type="Proteomes" id="UP000054524"/>
    </source>
</evidence>
<dbReference type="PROSITE" id="PS00039">
    <property type="entry name" value="DEAD_ATP_HELICASE"/>
    <property type="match status" value="1"/>
</dbReference>
<evidence type="ECO:0000256" key="3">
    <source>
        <dbReference type="ARBA" id="ARBA00012552"/>
    </source>
</evidence>
<accession>A0A086J5Q3</accession>
<dbReference type="STRING" id="944018.H8ZG00"/>
<organism evidence="16">
    <name type="scientific">Nematocida ausubeli (strain ATCC PRA-371 / ERTm2)</name>
    <name type="common">Nematode killer fungus</name>
    <dbReference type="NCBI Taxonomy" id="1913371"/>
    <lineage>
        <taxon>Eukaryota</taxon>
        <taxon>Fungi</taxon>
        <taxon>Fungi incertae sedis</taxon>
        <taxon>Microsporidia</taxon>
        <taxon>Nematocida</taxon>
    </lineage>
</organism>
<dbReference type="GO" id="GO:0005524">
    <property type="term" value="F:ATP binding"/>
    <property type="evidence" value="ECO:0007669"/>
    <property type="project" value="UniProtKB-KW"/>
</dbReference>